<comment type="caution">
    <text evidence="2">The sequence shown here is derived from an EMBL/GenBank/DDBJ whole genome shotgun (WGS) entry which is preliminary data.</text>
</comment>
<gene>
    <name evidence="2" type="ORF">S12H4_11206</name>
</gene>
<dbReference type="AlphaFoldDB" id="X1RNY5"/>
<feature type="non-terminal residue" evidence="2">
    <location>
        <position position="1"/>
    </location>
</feature>
<name>X1RNY5_9ZZZZ</name>
<sequence>IECFVKAGFGRVSTAEQVRTKGEMVNYLAKTAGTERVCTTTGEVLKMTQLPMAAPKGMRRVRSGKGFLPPKHAKKETGATGVNINEEGRAMRKCTSLVPLPMRDEFPNNRMVAVGKDVVDLSRKVVHIGKAQPMPPPLESEKQLSLNQKNCPSESAAQHKER</sequence>
<feature type="compositionally biased region" description="Polar residues" evidence="1">
    <location>
        <begin position="143"/>
        <end position="156"/>
    </location>
</feature>
<protein>
    <submittedName>
        <fullName evidence="2">Uncharacterized protein</fullName>
    </submittedName>
</protein>
<organism evidence="2">
    <name type="scientific">marine sediment metagenome</name>
    <dbReference type="NCBI Taxonomy" id="412755"/>
    <lineage>
        <taxon>unclassified sequences</taxon>
        <taxon>metagenomes</taxon>
        <taxon>ecological metagenomes</taxon>
    </lineage>
</organism>
<dbReference type="EMBL" id="BARW01004979">
    <property type="protein sequence ID" value="GAI68686.1"/>
    <property type="molecule type" value="Genomic_DNA"/>
</dbReference>
<evidence type="ECO:0000313" key="2">
    <source>
        <dbReference type="EMBL" id="GAI68686.1"/>
    </source>
</evidence>
<accession>X1RNY5</accession>
<feature type="region of interest" description="Disordered" evidence="1">
    <location>
        <begin position="130"/>
        <end position="162"/>
    </location>
</feature>
<proteinExistence type="predicted"/>
<reference evidence="2" key="1">
    <citation type="journal article" date="2014" name="Front. Microbiol.">
        <title>High frequency of phylogenetically diverse reductive dehalogenase-homologous genes in deep subseafloor sedimentary metagenomes.</title>
        <authorList>
            <person name="Kawai M."/>
            <person name="Futagami T."/>
            <person name="Toyoda A."/>
            <person name="Takaki Y."/>
            <person name="Nishi S."/>
            <person name="Hori S."/>
            <person name="Arai W."/>
            <person name="Tsubouchi T."/>
            <person name="Morono Y."/>
            <person name="Uchiyama I."/>
            <person name="Ito T."/>
            <person name="Fujiyama A."/>
            <person name="Inagaki F."/>
            <person name="Takami H."/>
        </authorList>
    </citation>
    <scope>NUCLEOTIDE SEQUENCE</scope>
    <source>
        <strain evidence="2">Expedition CK06-06</strain>
    </source>
</reference>
<evidence type="ECO:0000256" key="1">
    <source>
        <dbReference type="SAM" id="MobiDB-lite"/>
    </source>
</evidence>